<feature type="compositionally biased region" description="Basic and acidic residues" evidence="5">
    <location>
        <begin position="755"/>
        <end position="768"/>
    </location>
</feature>
<feature type="compositionally biased region" description="Polar residues" evidence="5">
    <location>
        <begin position="738"/>
        <end position="754"/>
    </location>
</feature>
<feature type="domain" description="RRM" evidence="6">
    <location>
        <begin position="59"/>
        <end position="132"/>
    </location>
</feature>
<feature type="compositionally biased region" description="Low complexity" evidence="5">
    <location>
        <begin position="646"/>
        <end position="657"/>
    </location>
</feature>
<evidence type="ECO:0000256" key="4">
    <source>
        <dbReference type="PROSITE-ProRule" id="PRU00176"/>
    </source>
</evidence>
<dbReference type="Proteomes" id="UP001412067">
    <property type="component" value="Unassembled WGS sequence"/>
</dbReference>
<evidence type="ECO:0000313" key="7">
    <source>
        <dbReference type="EMBL" id="KAK8962274.1"/>
    </source>
</evidence>
<keyword evidence="8" id="KW-1185">Reference proteome</keyword>
<name>A0ABR2MF16_9ASPA</name>
<dbReference type="PROSITE" id="PS50102">
    <property type="entry name" value="RRM"/>
    <property type="match status" value="1"/>
</dbReference>
<accession>A0ABR2MF16</accession>
<dbReference type="InterPro" id="IPR000504">
    <property type="entry name" value="RRM_dom"/>
</dbReference>
<dbReference type="SMART" id="SM00360">
    <property type="entry name" value="RRM"/>
    <property type="match status" value="1"/>
</dbReference>
<dbReference type="InterPro" id="IPR012677">
    <property type="entry name" value="Nucleotide-bd_a/b_plait_sf"/>
</dbReference>
<organism evidence="7 8">
    <name type="scientific">Platanthera guangdongensis</name>
    <dbReference type="NCBI Taxonomy" id="2320717"/>
    <lineage>
        <taxon>Eukaryota</taxon>
        <taxon>Viridiplantae</taxon>
        <taxon>Streptophyta</taxon>
        <taxon>Embryophyta</taxon>
        <taxon>Tracheophyta</taxon>
        <taxon>Spermatophyta</taxon>
        <taxon>Magnoliopsida</taxon>
        <taxon>Liliopsida</taxon>
        <taxon>Asparagales</taxon>
        <taxon>Orchidaceae</taxon>
        <taxon>Orchidoideae</taxon>
        <taxon>Orchideae</taxon>
        <taxon>Orchidinae</taxon>
        <taxon>Platanthera</taxon>
    </lineage>
</organism>
<gene>
    <name evidence="7" type="primary">FPA</name>
    <name evidence="7" type="ORF">KSP40_PGU013083</name>
</gene>
<dbReference type="Pfam" id="PF00076">
    <property type="entry name" value="RRM_1"/>
    <property type="match status" value="1"/>
</dbReference>
<feature type="compositionally biased region" description="Basic and acidic residues" evidence="5">
    <location>
        <begin position="331"/>
        <end position="346"/>
    </location>
</feature>
<evidence type="ECO:0000256" key="3">
    <source>
        <dbReference type="ARBA" id="ARBA00023242"/>
    </source>
</evidence>
<dbReference type="CDD" id="cd21546">
    <property type="entry name" value="SPOC_FPA-like"/>
    <property type="match status" value="1"/>
</dbReference>
<feature type="region of interest" description="Disordered" evidence="5">
    <location>
        <begin position="687"/>
        <end position="768"/>
    </location>
</feature>
<feature type="compositionally biased region" description="Polar residues" evidence="5">
    <location>
        <begin position="707"/>
        <end position="722"/>
    </location>
</feature>
<feature type="region of interest" description="Disordered" evidence="5">
    <location>
        <begin position="583"/>
        <end position="613"/>
    </location>
</feature>
<dbReference type="Pfam" id="PF07744">
    <property type="entry name" value="SPOC"/>
    <property type="match status" value="1"/>
</dbReference>
<dbReference type="Gene3D" id="3.30.70.330">
    <property type="match status" value="1"/>
</dbReference>
<sequence>MFLIAAVERSKYMASVSLQEDEHRQHKHSRRSIERGAQHYSPEKFFDKPKGYKSSDPSEVLWIGFPSFLNVDEFILRRAFLPFGEIDKITSFPGRSYAFVRYRSIVSACRAKEALQGKLFNNPRVNICFARSDMPTEHAKGPENGPFPQQFRPKFFAPSSEQDYEPFYGDEGFESPIQEFQRISPPFRSNLDRARGDMHASELSRNNSSRFGADGYENMRSREFVPERRSEDIFERQRTSPEERTPPWRILQYERPQRVPPFVDSWATEDRSFPLAKKHKVDILPDKDLPEYPFSDLEQDKHEIQRKPFPDFPEHHGYNKPMGSVPFSLKGPHDFSRSLSHPHSETDESWNNVSRLNVGSRPVPNNPPKLHRSNPEPTKPSRHGEMWKWEGAIAKGGTQVCRARCFPVGKVLDFMLPEFLNCTARTGLDMLAKHYYQAVGTWVVFFVPESDADIAFYNEFMNYLGEKQRAAVAKLGEKVTLFLVPPSDFSEQVLKVPGKVSISGVILKFQQNASNFSSLHHPINSMETKVPPLPIHEGASFLKPKSPDFRPNQNHRASSSGFLIQGTFPPPAPKMDDKFPYSTPAAHGGVHINYDPPPQPNWPNNKPNSTPLQAFSRSFSKEFLSVNSRAVNQGTDSGGYMPETLPSSSSDQFPPQQEIKHPAPPVTSTPLHPEQLAQLAAILGNQNQSREQPPLPNDERGKYLHNPTPQAHASTTMYSDSSLPAAAEGPHVGRGPQAQLQREPQQHDSSPTQKSSREDVEADPEKRLQATLQLAAALLQQIQQRSKPVD</sequence>
<reference evidence="7 8" key="1">
    <citation type="journal article" date="2022" name="Nat. Plants">
        <title>Genomes of leafy and leafless Platanthera orchids illuminate the evolution of mycoheterotrophy.</title>
        <authorList>
            <person name="Li M.H."/>
            <person name="Liu K.W."/>
            <person name="Li Z."/>
            <person name="Lu H.C."/>
            <person name="Ye Q.L."/>
            <person name="Zhang D."/>
            <person name="Wang J.Y."/>
            <person name="Li Y.F."/>
            <person name="Zhong Z.M."/>
            <person name="Liu X."/>
            <person name="Yu X."/>
            <person name="Liu D.K."/>
            <person name="Tu X.D."/>
            <person name="Liu B."/>
            <person name="Hao Y."/>
            <person name="Liao X.Y."/>
            <person name="Jiang Y.T."/>
            <person name="Sun W.H."/>
            <person name="Chen J."/>
            <person name="Chen Y.Q."/>
            <person name="Ai Y."/>
            <person name="Zhai J.W."/>
            <person name="Wu S.S."/>
            <person name="Zhou Z."/>
            <person name="Hsiao Y.Y."/>
            <person name="Wu W.L."/>
            <person name="Chen Y.Y."/>
            <person name="Lin Y.F."/>
            <person name="Hsu J.L."/>
            <person name="Li C.Y."/>
            <person name="Wang Z.W."/>
            <person name="Zhao X."/>
            <person name="Zhong W.Y."/>
            <person name="Ma X.K."/>
            <person name="Ma L."/>
            <person name="Huang J."/>
            <person name="Chen G.Z."/>
            <person name="Huang M.Z."/>
            <person name="Huang L."/>
            <person name="Peng D.H."/>
            <person name="Luo Y.B."/>
            <person name="Zou S.Q."/>
            <person name="Chen S.P."/>
            <person name="Lan S."/>
            <person name="Tsai W.C."/>
            <person name="Van de Peer Y."/>
            <person name="Liu Z.J."/>
        </authorList>
    </citation>
    <scope>NUCLEOTIDE SEQUENCE [LARGE SCALE GENOMIC DNA]</scope>
    <source>
        <strain evidence="7">Lor288</strain>
    </source>
</reference>
<evidence type="ECO:0000256" key="2">
    <source>
        <dbReference type="ARBA" id="ARBA00022884"/>
    </source>
</evidence>
<comment type="subcellular location">
    <subcellularLocation>
        <location evidence="1">Nucleus</location>
    </subcellularLocation>
</comment>
<evidence type="ECO:0000256" key="5">
    <source>
        <dbReference type="SAM" id="MobiDB-lite"/>
    </source>
</evidence>
<keyword evidence="2 4" id="KW-0694">RNA-binding</keyword>
<protein>
    <submittedName>
        <fullName evidence="7">Flowering time control protein FPA</fullName>
    </submittedName>
</protein>
<evidence type="ECO:0000256" key="1">
    <source>
        <dbReference type="ARBA" id="ARBA00004123"/>
    </source>
</evidence>
<evidence type="ECO:0000313" key="8">
    <source>
        <dbReference type="Proteomes" id="UP001412067"/>
    </source>
</evidence>
<feature type="region of interest" description="Disordered" evidence="5">
    <location>
        <begin position="331"/>
        <end position="383"/>
    </location>
</feature>
<keyword evidence="3" id="KW-0539">Nucleus</keyword>
<evidence type="ECO:0000259" key="6">
    <source>
        <dbReference type="PROSITE" id="PS50102"/>
    </source>
</evidence>
<dbReference type="PANTHER" id="PTHR23189">
    <property type="entry name" value="RNA RECOGNITION MOTIF-CONTAINING"/>
    <property type="match status" value="1"/>
</dbReference>
<dbReference type="EMBL" id="JBBWWR010000008">
    <property type="protein sequence ID" value="KAK8962274.1"/>
    <property type="molecule type" value="Genomic_DNA"/>
</dbReference>
<dbReference type="InterPro" id="IPR012921">
    <property type="entry name" value="SPOC_C"/>
</dbReference>
<feature type="region of interest" description="Disordered" evidence="5">
    <location>
        <begin position="631"/>
        <end position="670"/>
    </location>
</feature>
<comment type="caution">
    <text evidence="7">The sequence shown here is derived from an EMBL/GenBank/DDBJ whole genome shotgun (WGS) entry which is preliminary data.</text>
</comment>
<dbReference type="InterPro" id="IPR035979">
    <property type="entry name" value="RBD_domain_sf"/>
</dbReference>
<dbReference type="SUPFAM" id="SSF54928">
    <property type="entry name" value="RNA-binding domain, RBD"/>
    <property type="match status" value="1"/>
</dbReference>
<proteinExistence type="predicted"/>